<accession>A0A239IKW0</accession>
<evidence type="ECO:0000313" key="1">
    <source>
        <dbReference type="EMBL" id="SNS73351.1"/>
    </source>
</evidence>
<gene>
    <name evidence="1" type="ORF">SAMN05446037_10191</name>
    <name evidence="2" type="ORF">SAMN05446037_102865</name>
</gene>
<dbReference type="EMBL" id="FZOJ01000019">
    <property type="protein sequence ID" value="SNS73351.1"/>
    <property type="molecule type" value="Genomic_DNA"/>
</dbReference>
<dbReference type="EMBL" id="FZOJ01000028">
    <property type="protein sequence ID" value="SNS94171.1"/>
    <property type="molecule type" value="Genomic_DNA"/>
</dbReference>
<keyword evidence="3" id="KW-1185">Reference proteome</keyword>
<protein>
    <submittedName>
        <fullName evidence="2">Uncharacterized protein</fullName>
    </submittedName>
</protein>
<dbReference type="AlphaFoldDB" id="A0A239IKW0"/>
<organism evidence="2 3">
    <name type="scientific">Anaerovirgula multivorans</name>
    <dbReference type="NCBI Taxonomy" id="312168"/>
    <lineage>
        <taxon>Bacteria</taxon>
        <taxon>Bacillati</taxon>
        <taxon>Bacillota</taxon>
        <taxon>Clostridia</taxon>
        <taxon>Peptostreptococcales</taxon>
        <taxon>Natronincolaceae</taxon>
        <taxon>Anaerovirgula</taxon>
    </lineage>
</organism>
<evidence type="ECO:0000313" key="3">
    <source>
        <dbReference type="Proteomes" id="UP000198304"/>
    </source>
</evidence>
<proteinExistence type="predicted"/>
<name>A0A239IKW0_9FIRM</name>
<reference evidence="2 3" key="1">
    <citation type="submission" date="2017-06" db="EMBL/GenBank/DDBJ databases">
        <authorList>
            <person name="Kim H.J."/>
            <person name="Triplett B.A."/>
        </authorList>
    </citation>
    <scope>NUCLEOTIDE SEQUENCE [LARGE SCALE GENOMIC DNA]</scope>
    <source>
        <strain evidence="2 3">SCA</strain>
    </source>
</reference>
<sequence length="49" mass="5795">TGTYVDKNYYMFDYYDEVVEDLGKASNIDFSKRFMTLGEVKNIISRTKK</sequence>
<evidence type="ECO:0000313" key="2">
    <source>
        <dbReference type="EMBL" id="SNS94171.1"/>
    </source>
</evidence>
<dbReference type="Proteomes" id="UP000198304">
    <property type="component" value="Unassembled WGS sequence"/>
</dbReference>
<feature type="non-terminal residue" evidence="2">
    <location>
        <position position="1"/>
    </location>
</feature>